<feature type="domain" description="NmrA-like" evidence="3">
    <location>
        <begin position="6"/>
        <end position="254"/>
    </location>
</feature>
<dbReference type="AlphaFoldDB" id="A0A848L7C6"/>
<evidence type="ECO:0000313" key="4">
    <source>
        <dbReference type="EMBL" id="NMO14669.1"/>
    </source>
</evidence>
<sequence>MSVQREVLVVGATGQQGGAVARCLLERGHRVRTLVRAPEAPAATELHRLGVVLVEGRLEDAPSLVRAMAGVEAVFGVTTPFEGVAAEAPKGMALVDAAREAGVAHFVFTSACNADRNTGIPSFESKRRVEEHLARSGVPYTIVAPAYFLENLLTPFCLSNLRVGSFVRWMPVERTVQYIAVRDIGRFVTLVLEQREPFLGRRIDLAGDELDGAIAADILTRELGHAIHPVALPLSSFPAQGELGQNVAATLAWMDRVGFSADIDALRREFPDVGWHSFAMWAQEHREALGCASGGRPAATRPG</sequence>
<gene>
    <name evidence="4" type="ORF">HG543_07330</name>
</gene>
<keyword evidence="2" id="KW-0521">NADP</keyword>
<dbReference type="Gene3D" id="3.90.25.10">
    <property type="entry name" value="UDP-galactose 4-epimerase, domain 1"/>
    <property type="match status" value="1"/>
</dbReference>
<protein>
    <submittedName>
        <fullName evidence="4">NmrA/HSCARG family protein</fullName>
    </submittedName>
</protein>
<comment type="similarity">
    <text evidence="1">Belongs to the NmrA-type oxidoreductase family.</text>
</comment>
<dbReference type="PANTHER" id="PTHR42748">
    <property type="entry name" value="NITROGEN METABOLITE REPRESSION PROTEIN NMRA FAMILY MEMBER"/>
    <property type="match status" value="1"/>
</dbReference>
<name>A0A848L7C6_9BACT</name>
<proteinExistence type="inferred from homology"/>
<evidence type="ECO:0000256" key="2">
    <source>
        <dbReference type="ARBA" id="ARBA00022857"/>
    </source>
</evidence>
<evidence type="ECO:0000259" key="3">
    <source>
        <dbReference type="Pfam" id="PF05368"/>
    </source>
</evidence>
<dbReference type="SUPFAM" id="SSF51735">
    <property type="entry name" value="NAD(P)-binding Rossmann-fold domains"/>
    <property type="match status" value="1"/>
</dbReference>
<organism evidence="4 5">
    <name type="scientific">Pyxidicoccus fallax</name>
    <dbReference type="NCBI Taxonomy" id="394095"/>
    <lineage>
        <taxon>Bacteria</taxon>
        <taxon>Pseudomonadati</taxon>
        <taxon>Myxococcota</taxon>
        <taxon>Myxococcia</taxon>
        <taxon>Myxococcales</taxon>
        <taxon>Cystobacterineae</taxon>
        <taxon>Myxococcaceae</taxon>
        <taxon>Pyxidicoccus</taxon>
    </lineage>
</organism>
<dbReference type="InterPro" id="IPR051164">
    <property type="entry name" value="NmrA-like_oxidored"/>
</dbReference>
<dbReference type="Pfam" id="PF05368">
    <property type="entry name" value="NmrA"/>
    <property type="match status" value="1"/>
</dbReference>
<dbReference type="Proteomes" id="UP000518300">
    <property type="component" value="Unassembled WGS sequence"/>
</dbReference>
<dbReference type="InterPro" id="IPR036291">
    <property type="entry name" value="NAD(P)-bd_dom_sf"/>
</dbReference>
<dbReference type="PANTHER" id="PTHR42748:SF7">
    <property type="entry name" value="NMRA LIKE REDOX SENSOR 1-RELATED"/>
    <property type="match status" value="1"/>
</dbReference>
<dbReference type="CDD" id="cd05251">
    <property type="entry name" value="NmrA_like_SDR_a"/>
    <property type="match status" value="1"/>
</dbReference>
<dbReference type="RefSeq" id="WP_169343967.1">
    <property type="nucleotide sequence ID" value="NZ_JABBJJ010000023.1"/>
</dbReference>
<keyword evidence="5" id="KW-1185">Reference proteome</keyword>
<dbReference type="InterPro" id="IPR008030">
    <property type="entry name" value="NmrA-like"/>
</dbReference>
<accession>A0A848L7C6</accession>
<evidence type="ECO:0000256" key="1">
    <source>
        <dbReference type="ARBA" id="ARBA00006328"/>
    </source>
</evidence>
<dbReference type="EMBL" id="JABBJJ010000023">
    <property type="protein sequence ID" value="NMO14669.1"/>
    <property type="molecule type" value="Genomic_DNA"/>
</dbReference>
<evidence type="ECO:0000313" key="5">
    <source>
        <dbReference type="Proteomes" id="UP000518300"/>
    </source>
</evidence>
<dbReference type="Gene3D" id="3.40.50.720">
    <property type="entry name" value="NAD(P)-binding Rossmann-like Domain"/>
    <property type="match status" value="1"/>
</dbReference>
<reference evidence="4 5" key="1">
    <citation type="submission" date="2020-04" db="EMBL/GenBank/DDBJ databases">
        <title>Draft genome of Pyxidicoccus fallax type strain.</title>
        <authorList>
            <person name="Whitworth D.E."/>
        </authorList>
    </citation>
    <scope>NUCLEOTIDE SEQUENCE [LARGE SCALE GENOMIC DNA]</scope>
    <source>
        <strain evidence="4 5">DSM 14698</strain>
    </source>
</reference>
<comment type="caution">
    <text evidence="4">The sequence shown here is derived from an EMBL/GenBank/DDBJ whole genome shotgun (WGS) entry which is preliminary data.</text>
</comment>